<comment type="caution">
    <text evidence="1">The sequence shown here is derived from an EMBL/GenBank/DDBJ whole genome shotgun (WGS) entry which is preliminary data.</text>
</comment>
<accession>A0A9N9JDE2</accession>
<proteinExistence type="predicted"/>
<dbReference type="EMBL" id="CAJVPY010020610">
    <property type="protein sequence ID" value="CAG8776287.1"/>
    <property type="molecule type" value="Genomic_DNA"/>
</dbReference>
<dbReference type="OrthoDB" id="2430998at2759"/>
<evidence type="ECO:0000313" key="1">
    <source>
        <dbReference type="EMBL" id="CAG8776287.1"/>
    </source>
</evidence>
<evidence type="ECO:0000313" key="2">
    <source>
        <dbReference type="Proteomes" id="UP000789405"/>
    </source>
</evidence>
<gene>
    <name evidence="1" type="ORF">DERYTH_LOCUS19188</name>
</gene>
<organism evidence="1 2">
    <name type="scientific">Dentiscutata erythropus</name>
    <dbReference type="NCBI Taxonomy" id="1348616"/>
    <lineage>
        <taxon>Eukaryota</taxon>
        <taxon>Fungi</taxon>
        <taxon>Fungi incertae sedis</taxon>
        <taxon>Mucoromycota</taxon>
        <taxon>Glomeromycotina</taxon>
        <taxon>Glomeromycetes</taxon>
        <taxon>Diversisporales</taxon>
        <taxon>Gigasporaceae</taxon>
        <taxon>Dentiscutata</taxon>
    </lineage>
</organism>
<reference evidence="1" key="1">
    <citation type="submission" date="2021-06" db="EMBL/GenBank/DDBJ databases">
        <authorList>
            <person name="Kallberg Y."/>
            <person name="Tangrot J."/>
            <person name="Rosling A."/>
        </authorList>
    </citation>
    <scope>NUCLEOTIDE SEQUENCE</scope>
    <source>
        <strain evidence="1">MA453B</strain>
    </source>
</reference>
<sequence>MLPPPPATYNSVNELLKNVQAFANSQSYMLVKKRTHKDRQSNELQPLLQALQERYEEWPEHQQATIRKKLNSIINTSTTILQRGRPPVHLIVEQIIQPEEILLGLS</sequence>
<protein>
    <submittedName>
        <fullName evidence="1">21890_t:CDS:1</fullName>
    </submittedName>
</protein>
<name>A0A9N9JDE2_9GLOM</name>
<keyword evidence="2" id="KW-1185">Reference proteome</keyword>
<dbReference type="Proteomes" id="UP000789405">
    <property type="component" value="Unassembled WGS sequence"/>
</dbReference>
<dbReference type="AlphaFoldDB" id="A0A9N9JDE2"/>